<dbReference type="Araport" id="AT3G30305"/>
<protein>
    <submittedName>
        <fullName evidence="2">Uncharacterized protein</fullName>
    </submittedName>
</protein>
<dbReference type="InParanoid" id="A0A1I9LNH2"/>
<dbReference type="GeneID" id="28719347"/>
<dbReference type="ExpressionAtlas" id="A0A1I9LNH2">
    <property type="expression patterns" value="baseline and differential"/>
</dbReference>
<reference evidence="2 3" key="1">
    <citation type="journal article" date="2000" name="Nature">
        <title>Sequence and analysis of chromosome 3 of the plant Arabidopsis thaliana.</title>
        <authorList>
            <consortium name="European Union Chromosome 3 Arabidopsis Sequencing Consortium"/>
            <consortium name="Institute for Genomic Research"/>
            <consortium name="Kazusa DNA Research Institute"/>
            <person name="Salanoubat M."/>
            <person name="Lemcke K."/>
            <person name="Rieger M."/>
            <person name="Ansorge W."/>
            <person name="Unseld M."/>
            <person name="Fartmann B."/>
            <person name="Valle G."/>
            <person name="Blocker H."/>
            <person name="Perez-Alonso M."/>
            <person name="Obermaier B."/>
            <person name="Delseny M."/>
            <person name="Boutry M."/>
            <person name="Grivell L.A."/>
            <person name="Mache R."/>
            <person name="Puigdomenech P."/>
            <person name="De Simone V."/>
            <person name="Choisne N."/>
            <person name="Artiguenave F."/>
            <person name="Robert C."/>
            <person name="Brottier P."/>
            <person name="Wincker P."/>
            <person name="Cattolico L."/>
            <person name="Weissenbach J."/>
            <person name="Saurin W."/>
            <person name="Quetier F."/>
            <person name="Schafer M."/>
            <person name="Muller-Auer S."/>
            <person name="Gabel C."/>
            <person name="Fuchs M."/>
            <person name="Benes V."/>
            <person name="Wurmbach E."/>
            <person name="Drzonek H."/>
            <person name="Erfle H."/>
            <person name="Jordan N."/>
            <person name="Bangert S."/>
            <person name="Wiedelmann R."/>
            <person name="Kranz H."/>
            <person name="Voss H."/>
            <person name="Holland R."/>
            <person name="Brandt P."/>
            <person name="Nyakatura G."/>
            <person name="Vezzi A."/>
            <person name="D'Angelo M."/>
            <person name="Pallavicini A."/>
            <person name="Toppo S."/>
            <person name="Simionati B."/>
            <person name="Conrad A."/>
            <person name="Hornischer K."/>
            <person name="Kauer G."/>
            <person name="Lohnert T.H."/>
            <person name="Nordsiek G."/>
            <person name="Reichelt J."/>
            <person name="Scharfe M."/>
            <person name="Schon O."/>
            <person name="Bargues M."/>
            <person name="Terol J."/>
            <person name="Climent J."/>
            <person name="Navarro P."/>
            <person name="Collado C."/>
            <person name="Perez-Perez A."/>
            <person name="Ottenwalder B."/>
            <person name="Duchemin D."/>
            <person name="Cooke R."/>
            <person name="Laudie M."/>
            <person name="Berger-Llauro C."/>
            <person name="Purnelle B."/>
            <person name="Masuy D."/>
            <person name="de Haan M."/>
            <person name="Maarse A.C."/>
            <person name="Alcaraz J.P."/>
            <person name="Cottet A."/>
            <person name="Casacuberta E."/>
            <person name="Monfort A."/>
            <person name="Argiriou A."/>
            <person name="flores M."/>
            <person name="Liguori R."/>
            <person name="Vitale D."/>
            <person name="Mannhaupt G."/>
            <person name="Haase D."/>
            <person name="Schoof H."/>
            <person name="Rudd S."/>
            <person name="Zaccaria P."/>
            <person name="Mewes H.W."/>
            <person name="Mayer K.F."/>
            <person name="Kaul S."/>
            <person name="Town C.D."/>
            <person name="Koo H.L."/>
            <person name="Tallon L.J."/>
            <person name="Jenkins J."/>
            <person name="Rooney T."/>
            <person name="Rizzo M."/>
            <person name="Walts A."/>
            <person name="Utterback T."/>
            <person name="Fujii C.Y."/>
            <person name="Shea T.P."/>
            <person name="Creasy T.H."/>
            <person name="Haas B."/>
            <person name="Maiti R."/>
            <person name="Wu D."/>
            <person name="Peterson J."/>
            <person name="Van Aken S."/>
            <person name="Pai G."/>
            <person name="Militscher J."/>
            <person name="Sellers P."/>
            <person name="Gill J.E."/>
            <person name="Feldblyum T.V."/>
            <person name="Preuss D."/>
            <person name="Lin X."/>
            <person name="Nierman W.C."/>
            <person name="Salzberg S.L."/>
            <person name="White O."/>
            <person name="Venter J.C."/>
            <person name="Fraser C.M."/>
            <person name="Kaneko T."/>
            <person name="Nakamura Y."/>
            <person name="Sato S."/>
            <person name="Kato T."/>
            <person name="Asamizu E."/>
            <person name="Sasamoto S."/>
            <person name="Kimura T."/>
            <person name="Idesawa K."/>
            <person name="Kawashima K."/>
            <person name="Kishida Y."/>
            <person name="Kiyokawa C."/>
            <person name="Kohara M."/>
            <person name="Matsumoto M."/>
            <person name="Matsuno A."/>
            <person name="Muraki A."/>
            <person name="Nakayama S."/>
            <person name="Nakazaki N."/>
            <person name="Shinpo S."/>
            <person name="Takeuchi C."/>
            <person name="Wada T."/>
            <person name="Watanabe A."/>
            <person name="Yamada M."/>
            <person name="Yasuda M."/>
            <person name="Tabata S."/>
        </authorList>
    </citation>
    <scope>NUCLEOTIDE SEQUENCE [LARGE SCALE GENOMIC DNA]</scope>
    <source>
        <strain evidence="3">cv. Columbia</strain>
    </source>
</reference>
<name>A0A1I9LNH2_ARATH</name>
<proteinExistence type="predicted"/>
<dbReference type="AlphaFoldDB" id="A0A1I9LNH2"/>
<dbReference type="Proteomes" id="UP000006548">
    <property type="component" value="Chromosome 3"/>
</dbReference>
<sequence>MFFFSVVISDSKRKTKSSNGPISGEEVFLVRDPKDVSQEGWSKFKAEQRFDGGQRVSSTKRQLLCGGSEKRRYPPTLYLEGKSPLERRSMHHNYTLHNFGTLKDNNGDDIYNDICDNSQVGMI</sequence>
<dbReference type="KEGG" id="ath:AT3G30305"/>
<gene>
    <name evidence="1 2" type="ordered locus">At3g30305</name>
</gene>
<organism evidence="2 3">
    <name type="scientific">Arabidopsis thaliana</name>
    <name type="common">Mouse-ear cress</name>
    <dbReference type="NCBI Taxonomy" id="3702"/>
    <lineage>
        <taxon>Eukaryota</taxon>
        <taxon>Viridiplantae</taxon>
        <taxon>Streptophyta</taxon>
        <taxon>Embryophyta</taxon>
        <taxon>Tracheophyta</taxon>
        <taxon>Spermatophyta</taxon>
        <taxon>Magnoliopsida</taxon>
        <taxon>eudicotyledons</taxon>
        <taxon>Gunneridae</taxon>
        <taxon>Pentapetalae</taxon>
        <taxon>rosids</taxon>
        <taxon>malvids</taxon>
        <taxon>Brassicales</taxon>
        <taxon>Brassicaceae</taxon>
        <taxon>Camelineae</taxon>
        <taxon>Arabidopsis</taxon>
    </lineage>
</organism>
<keyword evidence="3" id="KW-1185">Reference proteome</keyword>
<evidence type="ECO:0000313" key="3">
    <source>
        <dbReference type="Proteomes" id="UP000006548"/>
    </source>
</evidence>
<evidence type="ECO:0000313" key="2">
    <source>
        <dbReference type="EMBL" id="ANM64130.1"/>
    </source>
</evidence>
<reference evidence="3" key="2">
    <citation type="journal article" date="2017" name="Plant J.">
        <title>Araport11: a complete reannotation of the Arabidopsis thaliana reference genome.</title>
        <authorList>
            <person name="Cheng C.Y."/>
            <person name="Krishnakumar V."/>
            <person name="Chan A.P."/>
            <person name="Thibaud-Nissen F."/>
            <person name="Schobel S."/>
            <person name="Town C.D."/>
        </authorList>
    </citation>
    <scope>GENOME REANNOTATION</scope>
    <source>
        <strain evidence="3">cv. Columbia</strain>
    </source>
</reference>
<dbReference type="RefSeq" id="NP_001326178.1">
    <property type="nucleotide sequence ID" value="NM_001339045.1"/>
</dbReference>
<dbReference type="TAIR" id="AT3G30305"/>
<evidence type="ECO:0000313" key="1">
    <source>
        <dbReference type="Araport" id="AT3G30305"/>
    </source>
</evidence>
<accession>A0A1I9LNH2</accession>
<dbReference type="EMBL" id="CP002686">
    <property type="protein sequence ID" value="ANM64130.1"/>
    <property type="molecule type" value="Genomic_DNA"/>
</dbReference>